<dbReference type="CDD" id="cd21552">
    <property type="entry name" value="VEFS-box_ctSUZ12-like"/>
    <property type="match status" value="1"/>
</dbReference>
<keyword evidence="2" id="KW-0863">Zinc-finger</keyword>
<dbReference type="HOGENOM" id="CLU_304435_0_0_1"/>
<dbReference type="SUPFAM" id="SSF57903">
    <property type="entry name" value="FYVE/PHD zinc finger"/>
    <property type="match status" value="1"/>
</dbReference>
<reference evidence="5 6" key="1">
    <citation type="journal article" date="2012" name="PLoS Pathog.">
        <title>Diverse lifestyles and strategies of plant pathogenesis encoded in the genomes of eighteen Dothideomycetes fungi.</title>
        <authorList>
            <person name="Ohm R.A."/>
            <person name="Feau N."/>
            <person name="Henrissat B."/>
            <person name="Schoch C.L."/>
            <person name="Horwitz B.A."/>
            <person name="Barry K.W."/>
            <person name="Condon B.J."/>
            <person name="Copeland A.C."/>
            <person name="Dhillon B."/>
            <person name="Glaser F."/>
            <person name="Hesse C.N."/>
            <person name="Kosti I."/>
            <person name="LaButti K."/>
            <person name="Lindquist E.A."/>
            <person name="Lucas S."/>
            <person name="Salamov A.A."/>
            <person name="Bradshaw R.E."/>
            <person name="Ciuffetti L."/>
            <person name="Hamelin R.C."/>
            <person name="Kema G.H.J."/>
            <person name="Lawrence C."/>
            <person name="Scott J.A."/>
            <person name="Spatafora J.W."/>
            <person name="Turgeon B.G."/>
            <person name="de Wit P.J.G.M."/>
            <person name="Zhong S."/>
            <person name="Goodwin S.B."/>
            <person name="Grigoriev I.V."/>
        </authorList>
    </citation>
    <scope>NUCLEOTIDE SEQUENCE [LARGE SCALE GENOMIC DNA]</scope>
    <source>
        <strain evidence="5 6">UAMH 10762</strain>
    </source>
</reference>
<feature type="region of interest" description="Disordered" evidence="4">
    <location>
        <begin position="453"/>
        <end position="479"/>
    </location>
</feature>
<dbReference type="OMA" id="MAWNKRE"/>
<dbReference type="RefSeq" id="XP_007676162.1">
    <property type="nucleotide sequence ID" value="XM_007677972.1"/>
</dbReference>
<keyword evidence="6" id="KW-1185">Reference proteome</keyword>
<evidence type="ECO:0000256" key="4">
    <source>
        <dbReference type="SAM" id="MobiDB-lite"/>
    </source>
</evidence>
<dbReference type="AlphaFoldDB" id="M2LQP3"/>
<evidence type="ECO:0000256" key="1">
    <source>
        <dbReference type="ARBA" id="ARBA00022723"/>
    </source>
</evidence>
<accession>M2LQP3</accession>
<dbReference type="InterPro" id="IPR019786">
    <property type="entry name" value="Zinc_finger_PHD-type_CS"/>
</dbReference>
<sequence length="925" mass="102907">MSEIASQRRITGNVSLYRLLAAREPRVFLRRNLNTVLDAHNASLEAAKAGHATAPYEAMIANERRRAGWDFPTRLMLNDLLKGQRPVLQIDALRLKSLNIAKGPRASVKTALRVGSDLEPEWLPHAQTGLRYLCQVFVTVRDIRAPRSEQLRHSQSGVIREDSAVFNDPCNFVVELTEPILIELDSLFVAEESGSNGFRHWKRTVTKKYSLEVKLTCKNSADSAAFLSRLESRSQSDYSNKPPNEAVIQAVWDELPKCPPSGYLLPLKRASGHSSVSVGYGMDLSMGWLRRHKTPLERFNRLRGTHMQQQLLTPSSSDSPEAANKPQYIVRYVHENGLDGRAFTVDSLSCLFCASGRREGRTEMYNSRSALLEPSQAIDRLMLHYWSCHDVFDCDRDEELVTETGKIMVTVRFKLKEKQVSAAMTENAAREEFSWIAPHRSFDIKAHLAGDHSWTGDGGGKRRRGRPMKSKQSEANESLAPPIVVKEAKTVGEVLDIPLSQKEKFRVPAVPRVTFYHSSTKEPILPDEELSESEDDLLDDRLISSQRREFTEAGLNRGAQDFNEAFNKHIDFEQSSSKKLTRDALVRFARMQRGKQRDADWLRAFEQKLEHLHIQGIVADDVAEYCNDLMKPRTAGCQHTAKPGPVQSESNALQQEFSNTKAAALLESTLKTGKDTEAYPDLIDVVGPSPTRLNGRFVSSQSGHGDSVPKADAEEPTPPKKKRKPHRWSGGGADREIIEKGYEQLPNGVDLVRPAKERSKDSGAPSTESPRTSMLKQRLPQVVRPPSSDGTNAVYKPGGVRSPACEGPGKAMRKQTSEAGLNINGYGPPHVAKTSNHESRTRPASLFVQRAPAEARHPKWYPNNNGSSRKENCSGRSTCNCGATATPGRGTIACDNERCTPGLFHLKCVGLEARVPDWVCDACNV</sequence>
<evidence type="ECO:0008006" key="7">
    <source>
        <dbReference type="Google" id="ProtNLM"/>
    </source>
</evidence>
<gene>
    <name evidence="5" type="ORF">BAUCODRAFT_34144</name>
</gene>
<dbReference type="Proteomes" id="UP000011761">
    <property type="component" value="Unassembled WGS sequence"/>
</dbReference>
<evidence type="ECO:0000256" key="3">
    <source>
        <dbReference type="ARBA" id="ARBA00022833"/>
    </source>
</evidence>
<feature type="compositionally biased region" description="Basic and acidic residues" evidence="4">
    <location>
        <begin position="733"/>
        <end position="742"/>
    </location>
</feature>
<dbReference type="KEGG" id="bcom:BAUCODRAFT_34144"/>
<organism evidence="5 6">
    <name type="scientific">Baudoinia panamericana (strain UAMH 10762)</name>
    <name type="common">Angels' share fungus</name>
    <name type="synonym">Baudoinia compniacensis (strain UAMH 10762)</name>
    <dbReference type="NCBI Taxonomy" id="717646"/>
    <lineage>
        <taxon>Eukaryota</taxon>
        <taxon>Fungi</taxon>
        <taxon>Dikarya</taxon>
        <taxon>Ascomycota</taxon>
        <taxon>Pezizomycotina</taxon>
        <taxon>Dothideomycetes</taxon>
        <taxon>Dothideomycetidae</taxon>
        <taxon>Mycosphaerellales</taxon>
        <taxon>Teratosphaeriaceae</taxon>
        <taxon>Baudoinia</taxon>
    </lineage>
</organism>
<keyword evidence="3" id="KW-0862">Zinc</keyword>
<dbReference type="STRING" id="717646.M2LQP3"/>
<dbReference type="GO" id="GO:0008270">
    <property type="term" value="F:zinc ion binding"/>
    <property type="evidence" value="ECO:0007669"/>
    <property type="project" value="UniProtKB-KW"/>
</dbReference>
<proteinExistence type="predicted"/>
<feature type="region of interest" description="Disordered" evidence="4">
    <location>
        <begin position="680"/>
        <end position="842"/>
    </location>
</feature>
<dbReference type="eggNOG" id="ENOG502SDK4">
    <property type="taxonomic scope" value="Eukaryota"/>
</dbReference>
<feature type="compositionally biased region" description="Polar residues" evidence="4">
    <location>
        <begin position="764"/>
        <end position="775"/>
    </location>
</feature>
<dbReference type="Gene3D" id="3.30.40.10">
    <property type="entry name" value="Zinc/RING finger domain, C3HC4 (zinc finger)"/>
    <property type="match status" value="1"/>
</dbReference>
<dbReference type="PROSITE" id="PS01359">
    <property type="entry name" value="ZF_PHD_1"/>
    <property type="match status" value="1"/>
</dbReference>
<dbReference type="InterPro" id="IPR013083">
    <property type="entry name" value="Znf_RING/FYVE/PHD"/>
</dbReference>
<evidence type="ECO:0000313" key="5">
    <source>
        <dbReference type="EMBL" id="EMC96752.1"/>
    </source>
</evidence>
<dbReference type="EMBL" id="KB445555">
    <property type="protein sequence ID" value="EMC96752.1"/>
    <property type="molecule type" value="Genomic_DNA"/>
</dbReference>
<dbReference type="OrthoDB" id="166746at2759"/>
<evidence type="ECO:0000256" key="2">
    <source>
        <dbReference type="ARBA" id="ARBA00022771"/>
    </source>
</evidence>
<dbReference type="InterPro" id="IPR011011">
    <property type="entry name" value="Znf_FYVE_PHD"/>
</dbReference>
<dbReference type="GeneID" id="19112337"/>
<protein>
    <recommendedName>
        <fullName evidence="7">Zinc finger PHD-type domain-containing protein</fullName>
    </recommendedName>
</protein>
<evidence type="ECO:0000313" key="6">
    <source>
        <dbReference type="Proteomes" id="UP000011761"/>
    </source>
</evidence>
<keyword evidence="1" id="KW-0479">Metal-binding</keyword>
<name>M2LQP3_BAUPA</name>